<evidence type="ECO:0000313" key="2">
    <source>
        <dbReference type="Proteomes" id="UP001140096"/>
    </source>
</evidence>
<gene>
    <name evidence="1" type="ORF">H4S07_001960</name>
</gene>
<proteinExistence type="predicted"/>
<dbReference type="EMBL" id="JANBUP010000400">
    <property type="protein sequence ID" value="KAJ2811595.1"/>
    <property type="molecule type" value="Genomic_DNA"/>
</dbReference>
<accession>A0ACC1LLE4</accession>
<feature type="non-terminal residue" evidence="1">
    <location>
        <position position="263"/>
    </location>
</feature>
<evidence type="ECO:0000313" key="1">
    <source>
        <dbReference type="EMBL" id="KAJ2811595.1"/>
    </source>
</evidence>
<sequence>MRLLTARTALARPGGLSPSLMTSYSTGAPAATFANQHRLPRLPVPALSDTVARYLRSVRPLLPAAEYASTERAASIFIKDGELGPELQRRLLKVDAEAPHSWLEDIWLKKAYLEWRDPSYINVNWFALLADNPDFPLTDAERGRPSHVQIRRAARLVTHMLEMNEALNQGSLPAEMQRDAPLCMNQYKWQFGTTRIPRPGCDVLVNQYPSTARHILVMYRNQTVEVPVYNADGQRANISQITSQLALATERVDKLLAAQALPS</sequence>
<reference evidence="1" key="1">
    <citation type="submission" date="2022-07" db="EMBL/GenBank/DDBJ databases">
        <title>Phylogenomic reconstructions and comparative analyses of Kickxellomycotina fungi.</title>
        <authorList>
            <person name="Reynolds N.K."/>
            <person name="Stajich J.E."/>
            <person name="Barry K."/>
            <person name="Grigoriev I.V."/>
            <person name="Crous P."/>
            <person name="Smith M.E."/>
        </authorList>
    </citation>
    <scope>NUCLEOTIDE SEQUENCE</scope>
    <source>
        <strain evidence="1">CBS 102833</strain>
    </source>
</reference>
<name>A0ACC1LLE4_9FUNG</name>
<comment type="caution">
    <text evidence="1">The sequence shown here is derived from an EMBL/GenBank/DDBJ whole genome shotgun (WGS) entry which is preliminary data.</text>
</comment>
<keyword evidence="2" id="KW-1185">Reference proteome</keyword>
<protein>
    <submittedName>
        <fullName evidence="1">Uncharacterized protein</fullName>
    </submittedName>
</protein>
<dbReference type="Proteomes" id="UP001140096">
    <property type="component" value="Unassembled WGS sequence"/>
</dbReference>
<organism evidence="1 2">
    <name type="scientific">Coemansia furcata</name>
    <dbReference type="NCBI Taxonomy" id="417177"/>
    <lineage>
        <taxon>Eukaryota</taxon>
        <taxon>Fungi</taxon>
        <taxon>Fungi incertae sedis</taxon>
        <taxon>Zoopagomycota</taxon>
        <taxon>Kickxellomycotina</taxon>
        <taxon>Kickxellomycetes</taxon>
        <taxon>Kickxellales</taxon>
        <taxon>Kickxellaceae</taxon>
        <taxon>Coemansia</taxon>
    </lineage>
</organism>